<feature type="region of interest" description="Disordered" evidence="1">
    <location>
        <begin position="100"/>
        <end position="120"/>
    </location>
</feature>
<proteinExistence type="predicted"/>
<evidence type="ECO:0000313" key="3">
    <source>
        <dbReference type="EMBL" id="GFX94494.1"/>
    </source>
</evidence>
<name>A0A8X6RLB1_TRICX</name>
<dbReference type="InterPro" id="IPR021859">
    <property type="entry name" value="XTBD"/>
</dbReference>
<sequence>MYQNNYPVDRLLCLAQAYSNIELLHCRYPEPVMHEVEQCSYNLKGNKKFQQMEADLEKKRKKKPELQARTGQRCMLNLSRAETSSRWCGVVIRRGVQAQVSSTSLDHGSKLHGPSPKALV</sequence>
<evidence type="ECO:0000313" key="4">
    <source>
        <dbReference type="Proteomes" id="UP000887159"/>
    </source>
</evidence>
<dbReference type="EMBL" id="BMAU01021177">
    <property type="protein sequence ID" value="GFX94494.1"/>
    <property type="molecule type" value="Genomic_DNA"/>
</dbReference>
<reference evidence="3" key="1">
    <citation type="submission" date="2020-08" db="EMBL/GenBank/DDBJ databases">
        <title>Multicomponent nature underlies the extraordinary mechanical properties of spider dragline silk.</title>
        <authorList>
            <person name="Kono N."/>
            <person name="Nakamura H."/>
            <person name="Mori M."/>
            <person name="Yoshida Y."/>
            <person name="Ohtoshi R."/>
            <person name="Malay A.D."/>
            <person name="Moran D.A.P."/>
            <person name="Tomita M."/>
            <person name="Numata K."/>
            <person name="Arakawa K."/>
        </authorList>
    </citation>
    <scope>NUCLEOTIDE SEQUENCE</scope>
</reference>
<comment type="caution">
    <text evidence="3">The sequence shown here is derived from an EMBL/GenBank/DDBJ whole genome shotgun (WGS) entry which is preliminary data.</text>
</comment>
<accession>A0A8X6RLB1</accession>
<gene>
    <name evidence="3" type="primary">AVEN_87903_2</name>
    <name evidence="3" type="ORF">TNCV_4295341</name>
</gene>
<dbReference type="AlphaFoldDB" id="A0A8X6RLB1"/>
<dbReference type="PROSITE" id="PS51827">
    <property type="entry name" value="XTBD"/>
    <property type="match status" value="1"/>
</dbReference>
<feature type="domain" description="XRN2-binding (XTBD)" evidence="2">
    <location>
        <begin position="1"/>
        <end position="64"/>
    </location>
</feature>
<evidence type="ECO:0000259" key="2">
    <source>
        <dbReference type="PROSITE" id="PS51827"/>
    </source>
</evidence>
<organism evidence="3 4">
    <name type="scientific">Trichonephila clavipes</name>
    <name type="common">Golden silk orbweaver</name>
    <name type="synonym">Nephila clavipes</name>
    <dbReference type="NCBI Taxonomy" id="2585209"/>
    <lineage>
        <taxon>Eukaryota</taxon>
        <taxon>Metazoa</taxon>
        <taxon>Ecdysozoa</taxon>
        <taxon>Arthropoda</taxon>
        <taxon>Chelicerata</taxon>
        <taxon>Arachnida</taxon>
        <taxon>Araneae</taxon>
        <taxon>Araneomorphae</taxon>
        <taxon>Entelegynae</taxon>
        <taxon>Araneoidea</taxon>
        <taxon>Nephilidae</taxon>
        <taxon>Trichonephila</taxon>
    </lineage>
</organism>
<protein>
    <recommendedName>
        <fullName evidence="2">XRN2-binding (XTBD) domain-containing protein</fullName>
    </recommendedName>
</protein>
<dbReference type="Proteomes" id="UP000887159">
    <property type="component" value="Unassembled WGS sequence"/>
</dbReference>
<keyword evidence="4" id="KW-1185">Reference proteome</keyword>
<dbReference type="Pfam" id="PF11952">
    <property type="entry name" value="XTBD"/>
    <property type="match status" value="1"/>
</dbReference>
<evidence type="ECO:0000256" key="1">
    <source>
        <dbReference type="SAM" id="MobiDB-lite"/>
    </source>
</evidence>